<dbReference type="PATRIC" id="fig|1094558.3.peg.1798"/>
<protein>
    <recommendedName>
        <fullName evidence="3">DUF2612 domain-containing protein</fullName>
    </recommendedName>
</protein>
<dbReference type="OrthoDB" id="8158189at2"/>
<proteinExistence type="predicted"/>
<dbReference type="AlphaFoldDB" id="J0R0S4"/>
<dbReference type="eggNOG" id="ENOG5032NF8">
    <property type="taxonomic scope" value="Bacteria"/>
</dbReference>
<name>J0R0S4_9HYPH</name>
<evidence type="ECO:0000313" key="2">
    <source>
        <dbReference type="Proteomes" id="UP000008952"/>
    </source>
</evidence>
<dbReference type="HOGENOM" id="CLU_110243_0_0_5"/>
<accession>J0R0S4</accession>
<sequence>MTNVQKFDFSVQLLKALLWQYEDAKHLQSLLSQKNQWYEEFQSQFWQNWYHDVFHLDTANEFGLSVWSIILDVPLTVGIAGTGARPVWGVGSYNGNFSKWDNHEGTYGTNFGRNGDAVFGVSPEQKRLILKLRYYQLISRGSVLEVNQILSSLFGKGAYVLDGLDMTFRYIFTFKPPAKTLFVLEQFDILPRPAGVQHDILIMPHNSFGHDPYYLNYNTSNFHH</sequence>
<dbReference type="Pfam" id="PF11041">
    <property type="entry name" value="Phage_Wedge1"/>
    <property type="match status" value="1"/>
</dbReference>
<organism evidence="1 2">
    <name type="scientific">Bartonella tamiae Th239</name>
    <dbReference type="NCBI Taxonomy" id="1094558"/>
    <lineage>
        <taxon>Bacteria</taxon>
        <taxon>Pseudomonadati</taxon>
        <taxon>Pseudomonadota</taxon>
        <taxon>Alphaproteobacteria</taxon>
        <taxon>Hyphomicrobiales</taxon>
        <taxon>Bartonellaceae</taxon>
        <taxon>Bartonella</taxon>
    </lineage>
</organism>
<comment type="caution">
    <text evidence="1">The sequence shown here is derived from an EMBL/GenBank/DDBJ whole genome shotgun (WGS) entry which is preliminary data.</text>
</comment>
<evidence type="ECO:0008006" key="3">
    <source>
        <dbReference type="Google" id="ProtNLM"/>
    </source>
</evidence>
<dbReference type="Proteomes" id="UP000008952">
    <property type="component" value="Unassembled WGS sequence"/>
</dbReference>
<dbReference type="EMBL" id="AIMB01000008">
    <property type="protein sequence ID" value="EJF89124.1"/>
    <property type="molecule type" value="Genomic_DNA"/>
</dbReference>
<dbReference type="STRING" id="1094558.ME5_01675"/>
<reference evidence="1 2" key="1">
    <citation type="submission" date="2012-03" db="EMBL/GenBank/DDBJ databases">
        <title>The Genome Sequence of Bartonella tamiae Th239.</title>
        <authorList>
            <consortium name="The Broad Institute Genome Sequencing Platform"/>
            <consortium name="The Broad Institute Genome Sequencing Center for Infectious Disease"/>
            <person name="Feldgarden M."/>
            <person name="Kirby J."/>
            <person name="Kosoy M."/>
            <person name="Birtles R."/>
            <person name="Probert W.S."/>
            <person name="Chiaraviglio L."/>
            <person name="Young S.K."/>
            <person name="Zeng Q."/>
            <person name="Gargeya S."/>
            <person name="Fitzgerald M."/>
            <person name="Haas B."/>
            <person name="Abouelleil A."/>
            <person name="Alvarado L."/>
            <person name="Arachchi H.M."/>
            <person name="Berlin A."/>
            <person name="Chapman S.B."/>
            <person name="Gearin G."/>
            <person name="Goldberg J."/>
            <person name="Griggs A."/>
            <person name="Gujja S."/>
            <person name="Hansen M."/>
            <person name="Heiman D."/>
            <person name="Howarth C."/>
            <person name="Larimer J."/>
            <person name="Lui A."/>
            <person name="MacDonald P.J.P."/>
            <person name="McCowen C."/>
            <person name="Montmayeur A."/>
            <person name="Murphy C."/>
            <person name="Neiman D."/>
            <person name="Pearson M."/>
            <person name="Priest M."/>
            <person name="Roberts A."/>
            <person name="Saif S."/>
            <person name="Shea T."/>
            <person name="Sisk P."/>
            <person name="Stolte C."/>
            <person name="Sykes S."/>
            <person name="Wortman J."/>
            <person name="Nusbaum C."/>
            <person name="Birren B."/>
        </authorList>
    </citation>
    <scope>NUCLEOTIDE SEQUENCE [LARGE SCALE GENOMIC DNA]</scope>
    <source>
        <strain evidence="1 2">Th239</strain>
    </source>
</reference>
<keyword evidence="2" id="KW-1185">Reference proteome</keyword>
<gene>
    <name evidence="1" type="ORF">ME5_01675</name>
</gene>
<evidence type="ECO:0000313" key="1">
    <source>
        <dbReference type="EMBL" id="EJF89124.1"/>
    </source>
</evidence>
<dbReference type="InterPro" id="IPR021283">
    <property type="entry name" value="Phage_Wedge1"/>
</dbReference>
<dbReference type="RefSeq" id="WP_008040232.1">
    <property type="nucleotide sequence ID" value="NZ_JH725147.1"/>
</dbReference>